<dbReference type="Proteomes" id="UP000199420">
    <property type="component" value="Unassembled WGS sequence"/>
</dbReference>
<name>A0A1H6Y7Z5_9GAMM</name>
<organism evidence="4 5">
    <name type="scientific">Frateuria terrea</name>
    <dbReference type="NCBI Taxonomy" id="529704"/>
    <lineage>
        <taxon>Bacteria</taxon>
        <taxon>Pseudomonadati</taxon>
        <taxon>Pseudomonadota</taxon>
        <taxon>Gammaproteobacteria</taxon>
        <taxon>Lysobacterales</taxon>
        <taxon>Rhodanobacteraceae</taxon>
        <taxon>Frateuria</taxon>
    </lineage>
</organism>
<dbReference type="InterPro" id="IPR018637">
    <property type="entry name" value="DUF2059"/>
</dbReference>
<feature type="region of interest" description="Disordered" evidence="1">
    <location>
        <begin position="28"/>
        <end position="48"/>
    </location>
</feature>
<feature type="region of interest" description="Disordered" evidence="1">
    <location>
        <begin position="170"/>
        <end position="196"/>
    </location>
</feature>
<gene>
    <name evidence="4" type="ORF">SAMN04487997_3196</name>
</gene>
<feature type="chain" id="PRO_5011462667" description="DUF2059 domain-containing protein" evidence="2">
    <location>
        <begin position="23"/>
        <end position="196"/>
    </location>
</feature>
<feature type="domain" description="DUF2059" evidence="3">
    <location>
        <begin position="97"/>
        <end position="154"/>
    </location>
</feature>
<feature type="compositionally biased region" description="Low complexity" evidence="1">
    <location>
        <begin position="173"/>
        <end position="196"/>
    </location>
</feature>
<dbReference type="STRING" id="529704.SAMN02927913_2245"/>
<evidence type="ECO:0000259" key="3">
    <source>
        <dbReference type="Pfam" id="PF09832"/>
    </source>
</evidence>
<feature type="signal peptide" evidence="2">
    <location>
        <begin position="1"/>
        <end position="22"/>
    </location>
</feature>
<proteinExistence type="predicted"/>
<evidence type="ECO:0000256" key="2">
    <source>
        <dbReference type="SAM" id="SignalP"/>
    </source>
</evidence>
<dbReference type="EMBL" id="FNYC01000006">
    <property type="protein sequence ID" value="SEJ37389.1"/>
    <property type="molecule type" value="Genomic_DNA"/>
</dbReference>
<dbReference type="Pfam" id="PF09832">
    <property type="entry name" value="DUF2059"/>
    <property type="match status" value="1"/>
</dbReference>
<keyword evidence="5" id="KW-1185">Reference proteome</keyword>
<dbReference type="AlphaFoldDB" id="A0A1H6Y7Z5"/>
<reference evidence="4 5" key="1">
    <citation type="submission" date="2016-10" db="EMBL/GenBank/DDBJ databases">
        <authorList>
            <person name="de Groot N.N."/>
        </authorList>
    </citation>
    <scope>NUCLEOTIDE SEQUENCE [LARGE SCALE GENOMIC DNA]</scope>
    <source>
        <strain evidence="4 5">DSM 26515</strain>
    </source>
</reference>
<evidence type="ECO:0000313" key="5">
    <source>
        <dbReference type="Proteomes" id="UP000199420"/>
    </source>
</evidence>
<dbReference type="OrthoDB" id="490569at2"/>
<sequence>MRKWIGAGLGLLLAAGAGNVVAATHKSASHKHKAVSHKPASPKEPSDEQVRQLMEASGVDRMLGQMNTQMEAMMQQQIPCVPASYWQNFIDAKGVRELTDRMVPIYQRHFSAADIQGLLRFYRSPLGRKVITEMPATMAEGMQLGQEWGRQRAQAMLADLQKSGRIDAQGRCPAAPAAAPGTKLAAPAAGSSSAGH</sequence>
<accession>A0A1H6Y7Z5</accession>
<evidence type="ECO:0000256" key="1">
    <source>
        <dbReference type="SAM" id="MobiDB-lite"/>
    </source>
</evidence>
<keyword evidence="2" id="KW-0732">Signal</keyword>
<evidence type="ECO:0000313" key="4">
    <source>
        <dbReference type="EMBL" id="SEJ37389.1"/>
    </source>
</evidence>
<protein>
    <recommendedName>
        <fullName evidence="3">DUF2059 domain-containing protein</fullName>
    </recommendedName>
</protein>
<dbReference type="RefSeq" id="WP_091336929.1">
    <property type="nucleotide sequence ID" value="NZ_FNYC01000006.1"/>
</dbReference>